<dbReference type="PANTHER" id="PTHR37984:SF5">
    <property type="entry name" value="PROTEIN NYNRIN-LIKE"/>
    <property type="match status" value="1"/>
</dbReference>
<dbReference type="GO" id="GO:0003964">
    <property type="term" value="F:RNA-directed DNA polymerase activity"/>
    <property type="evidence" value="ECO:0007669"/>
    <property type="project" value="UniProtKB-EC"/>
</dbReference>
<dbReference type="GO" id="GO:0003676">
    <property type="term" value="F:nucleic acid binding"/>
    <property type="evidence" value="ECO:0007669"/>
    <property type="project" value="InterPro"/>
</dbReference>
<accession>A0A4Y2IFU0</accession>
<sequence>MWDVSTGNIRHYVPGKVRKTVFDSIQPLPHPGCKTTVRLNKDRFIWPTLQKDCTQFSKHCITYQYNKISRHIKSLVGQFPLTSARFKHIHLDIVGPLPPSEGNHYCLSCVNRFYRWQEVYPIPGMKAETYVQTFLQGWIARFGVPEIVTTNRGSQFESELLQSFTRFLGSGSIRITSYHYDSNGMV</sequence>
<evidence type="ECO:0000256" key="1">
    <source>
        <dbReference type="ARBA" id="ARBA00012493"/>
    </source>
</evidence>
<evidence type="ECO:0000313" key="3">
    <source>
        <dbReference type="EMBL" id="GBM76535.1"/>
    </source>
</evidence>
<evidence type="ECO:0000313" key="4">
    <source>
        <dbReference type="Proteomes" id="UP000499080"/>
    </source>
</evidence>
<organism evidence="3 4">
    <name type="scientific">Araneus ventricosus</name>
    <name type="common">Orbweaver spider</name>
    <name type="synonym">Epeira ventricosa</name>
    <dbReference type="NCBI Taxonomy" id="182803"/>
    <lineage>
        <taxon>Eukaryota</taxon>
        <taxon>Metazoa</taxon>
        <taxon>Ecdysozoa</taxon>
        <taxon>Arthropoda</taxon>
        <taxon>Chelicerata</taxon>
        <taxon>Arachnida</taxon>
        <taxon>Araneae</taxon>
        <taxon>Araneomorphae</taxon>
        <taxon>Entelegynae</taxon>
        <taxon>Araneoidea</taxon>
        <taxon>Araneidae</taxon>
        <taxon>Araneus</taxon>
    </lineage>
</organism>
<gene>
    <name evidence="3" type="ORF">AVEN_83523_1</name>
</gene>
<dbReference type="InterPro" id="IPR041588">
    <property type="entry name" value="Integrase_H2C2"/>
</dbReference>
<comment type="caution">
    <text evidence="3">The sequence shown here is derived from an EMBL/GenBank/DDBJ whole genome shotgun (WGS) entry which is preliminary data.</text>
</comment>
<proteinExistence type="predicted"/>
<reference evidence="3 4" key="1">
    <citation type="journal article" date="2019" name="Sci. Rep.">
        <title>Orb-weaving spider Araneus ventricosus genome elucidates the spidroin gene catalogue.</title>
        <authorList>
            <person name="Kono N."/>
            <person name="Nakamura H."/>
            <person name="Ohtoshi R."/>
            <person name="Moran D.A.P."/>
            <person name="Shinohara A."/>
            <person name="Yoshida Y."/>
            <person name="Fujiwara M."/>
            <person name="Mori M."/>
            <person name="Tomita M."/>
            <person name="Arakawa K."/>
        </authorList>
    </citation>
    <scope>NUCLEOTIDE SEQUENCE [LARGE SCALE GENOMIC DNA]</scope>
</reference>
<dbReference type="InterPro" id="IPR012337">
    <property type="entry name" value="RNaseH-like_sf"/>
</dbReference>
<dbReference type="PANTHER" id="PTHR37984">
    <property type="entry name" value="PROTEIN CBG26694"/>
    <property type="match status" value="1"/>
</dbReference>
<dbReference type="SUPFAM" id="SSF53098">
    <property type="entry name" value="Ribonuclease H-like"/>
    <property type="match status" value="1"/>
</dbReference>
<protein>
    <recommendedName>
        <fullName evidence="1">RNA-directed DNA polymerase</fullName>
        <ecNumber evidence="1">2.7.7.49</ecNumber>
    </recommendedName>
</protein>
<dbReference type="GO" id="GO:0015074">
    <property type="term" value="P:DNA integration"/>
    <property type="evidence" value="ECO:0007669"/>
    <property type="project" value="InterPro"/>
</dbReference>
<evidence type="ECO:0000259" key="2">
    <source>
        <dbReference type="PROSITE" id="PS50994"/>
    </source>
</evidence>
<dbReference type="Gene3D" id="3.30.420.10">
    <property type="entry name" value="Ribonuclease H-like superfamily/Ribonuclease H"/>
    <property type="match status" value="1"/>
</dbReference>
<dbReference type="Gene3D" id="1.10.340.70">
    <property type="match status" value="1"/>
</dbReference>
<dbReference type="EC" id="2.7.7.49" evidence="1"/>
<keyword evidence="4" id="KW-1185">Reference proteome</keyword>
<dbReference type="Pfam" id="PF17921">
    <property type="entry name" value="Integrase_H2C2"/>
    <property type="match status" value="1"/>
</dbReference>
<dbReference type="PROSITE" id="PS50994">
    <property type="entry name" value="INTEGRASE"/>
    <property type="match status" value="1"/>
</dbReference>
<dbReference type="Proteomes" id="UP000499080">
    <property type="component" value="Unassembled WGS sequence"/>
</dbReference>
<dbReference type="InterPro" id="IPR036397">
    <property type="entry name" value="RNaseH_sf"/>
</dbReference>
<dbReference type="EMBL" id="BGPR01106494">
    <property type="protein sequence ID" value="GBM76535.1"/>
    <property type="molecule type" value="Genomic_DNA"/>
</dbReference>
<dbReference type="AlphaFoldDB" id="A0A4Y2IFU0"/>
<feature type="domain" description="Integrase catalytic" evidence="2">
    <location>
        <begin position="76"/>
        <end position="186"/>
    </location>
</feature>
<dbReference type="InterPro" id="IPR001584">
    <property type="entry name" value="Integrase_cat-core"/>
</dbReference>
<dbReference type="InterPro" id="IPR050951">
    <property type="entry name" value="Retrovirus_Pol_polyprotein"/>
</dbReference>
<name>A0A4Y2IFU0_ARAVE</name>
<dbReference type="OrthoDB" id="9906983at2759"/>